<dbReference type="OMA" id="FVECNFF"/>
<sequence length="239" mass="24839">MKFQYTAAAGIFALGAAADTIASGEGFGTYYYDIKQVDACGTSFKYQNQGGVMCSSQTLLSLDEMNTNYVVAMNNSQLGSDPSKYCGKKVVVTVNGKKSDMPLFIGDGCQRCATGSSESATWNAQGAPGLDFSYSVLNELTGDSACDSGHAAISWEILDESIYDFASGGSSDSSESSSAPTTLVTSAAPAATGESSSCENNTWQCNGNNIEQCVDSAWMTRVSCAAGSTCQGDSNPYCA</sequence>
<evidence type="ECO:0000313" key="2">
    <source>
        <dbReference type="EMBL" id="CRG89969.1"/>
    </source>
</evidence>
<dbReference type="OrthoDB" id="2564987at2759"/>
<dbReference type="STRING" id="28573.A0A0U1M316"/>
<dbReference type="AlphaFoldDB" id="A0A0U1M316"/>
<dbReference type="SUPFAM" id="SSF50685">
    <property type="entry name" value="Barwin-like endoglucanases"/>
    <property type="match status" value="1"/>
</dbReference>
<organism evidence="2 3">
    <name type="scientific">Talaromyces islandicus</name>
    <name type="common">Penicillium islandicum</name>
    <dbReference type="NCBI Taxonomy" id="28573"/>
    <lineage>
        <taxon>Eukaryota</taxon>
        <taxon>Fungi</taxon>
        <taxon>Dikarya</taxon>
        <taxon>Ascomycota</taxon>
        <taxon>Pezizomycotina</taxon>
        <taxon>Eurotiomycetes</taxon>
        <taxon>Eurotiomycetidae</taxon>
        <taxon>Eurotiales</taxon>
        <taxon>Trichocomaceae</taxon>
        <taxon>Talaromyces</taxon>
        <taxon>Talaromyces sect. Islandici</taxon>
    </lineage>
</organism>
<dbReference type="InterPro" id="IPR036908">
    <property type="entry name" value="RlpA-like_sf"/>
</dbReference>
<feature type="chain" id="PRO_5006711487" evidence="1">
    <location>
        <begin position="19"/>
        <end position="239"/>
    </location>
</feature>
<protein>
    <submittedName>
        <fullName evidence="2">Uncharacterized protein</fullName>
    </submittedName>
</protein>
<accession>A0A0U1M316</accession>
<keyword evidence="1" id="KW-0732">Signal</keyword>
<proteinExistence type="predicted"/>
<name>A0A0U1M316_TALIS</name>
<keyword evidence="3" id="KW-1185">Reference proteome</keyword>
<dbReference type="CDD" id="cd22191">
    <property type="entry name" value="DPBB_RlpA_EXP_N-like"/>
    <property type="match status" value="1"/>
</dbReference>
<feature type="signal peptide" evidence="1">
    <location>
        <begin position="1"/>
        <end position="18"/>
    </location>
</feature>
<gene>
    <name evidence="2" type="ORF">PISL3812_07009</name>
</gene>
<evidence type="ECO:0000313" key="3">
    <source>
        <dbReference type="Proteomes" id="UP000054383"/>
    </source>
</evidence>
<dbReference type="Proteomes" id="UP000054383">
    <property type="component" value="Unassembled WGS sequence"/>
</dbReference>
<evidence type="ECO:0000256" key="1">
    <source>
        <dbReference type="SAM" id="SignalP"/>
    </source>
</evidence>
<dbReference type="Gene3D" id="2.40.40.10">
    <property type="entry name" value="RlpA-like domain"/>
    <property type="match status" value="1"/>
</dbReference>
<reference evidence="2 3" key="1">
    <citation type="submission" date="2015-04" db="EMBL/GenBank/DDBJ databases">
        <authorList>
            <person name="Syromyatnikov M.Y."/>
            <person name="Popov V.N."/>
        </authorList>
    </citation>
    <scope>NUCLEOTIDE SEQUENCE [LARGE SCALE GENOMIC DNA]</scope>
    <source>
        <strain evidence="2">WF-38-12</strain>
    </source>
</reference>
<dbReference type="EMBL" id="CVMT01000007">
    <property type="protein sequence ID" value="CRG89969.1"/>
    <property type="molecule type" value="Genomic_DNA"/>
</dbReference>